<dbReference type="AlphaFoldDB" id="A0A0B7N5A3"/>
<gene>
    <name evidence="1" type="primary">PARPA_04336.1 scaffold 12560</name>
</gene>
<name>A0A0B7N5A3_9FUNG</name>
<protein>
    <submittedName>
        <fullName evidence="1">Uncharacterized protein</fullName>
    </submittedName>
</protein>
<feature type="non-terminal residue" evidence="1">
    <location>
        <position position="1"/>
    </location>
</feature>
<organism evidence="1 2">
    <name type="scientific">Parasitella parasitica</name>
    <dbReference type="NCBI Taxonomy" id="35722"/>
    <lineage>
        <taxon>Eukaryota</taxon>
        <taxon>Fungi</taxon>
        <taxon>Fungi incertae sedis</taxon>
        <taxon>Mucoromycota</taxon>
        <taxon>Mucoromycotina</taxon>
        <taxon>Mucoromycetes</taxon>
        <taxon>Mucorales</taxon>
        <taxon>Mucorineae</taxon>
        <taxon>Mucoraceae</taxon>
        <taxon>Parasitella</taxon>
    </lineage>
</organism>
<dbReference type="Proteomes" id="UP000054107">
    <property type="component" value="Unassembled WGS sequence"/>
</dbReference>
<sequence length="321" mass="32390">VASAAPVTEIEFCETGGSACDATLEAVFDTSLGGIIDATPYYDGAVSATALCDDLAAFVETSPVVNSKAPVDSGSISAAVSFPCSSDVSAAFDATEMDIVHDDLMPSVELSTVADIDVVMGLGASFGSSPDLVSSVVACPLGQLSLDDYGVSNATTTHCDFSSATFCFGFDDQDHLLSNNEDSIMVDAPTALAPPSSFVAPTFETIGSCLPASFPGFASVHASTMVSTTNSSFDFTFSFAARSPSSMTQAISSSTAIFPEAVTIVPETEFCPVPVAPEAPFGDFGIQMPSPTTAAASAATTTTIAPAATTAPSATATTITG</sequence>
<reference evidence="1 2" key="1">
    <citation type="submission" date="2014-09" db="EMBL/GenBank/DDBJ databases">
        <authorList>
            <person name="Ellenberger Sabrina"/>
        </authorList>
    </citation>
    <scope>NUCLEOTIDE SEQUENCE [LARGE SCALE GENOMIC DNA]</scope>
    <source>
        <strain evidence="1 2">CBS 412.66</strain>
    </source>
</reference>
<accession>A0A0B7N5A3</accession>
<dbReference type="EMBL" id="LN724452">
    <property type="protein sequence ID" value="CEP10618.1"/>
    <property type="molecule type" value="Genomic_DNA"/>
</dbReference>
<keyword evidence="2" id="KW-1185">Reference proteome</keyword>
<evidence type="ECO:0000313" key="2">
    <source>
        <dbReference type="Proteomes" id="UP000054107"/>
    </source>
</evidence>
<evidence type="ECO:0000313" key="1">
    <source>
        <dbReference type="EMBL" id="CEP10618.1"/>
    </source>
</evidence>
<proteinExistence type="predicted"/>